<dbReference type="Proteomes" id="UP000655759">
    <property type="component" value="Unassembled WGS sequence"/>
</dbReference>
<evidence type="ECO:0000313" key="4">
    <source>
        <dbReference type="Proteomes" id="UP000655759"/>
    </source>
</evidence>
<evidence type="ECO:0008006" key="5">
    <source>
        <dbReference type="Google" id="ProtNLM"/>
    </source>
</evidence>
<keyword evidence="2" id="KW-0472">Membrane</keyword>
<evidence type="ECO:0000256" key="1">
    <source>
        <dbReference type="SAM" id="MobiDB-lite"/>
    </source>
</evidence>
<gene>
    <name evidence="3" type="ORF">NUZ5A_51060</name>
</gene>
<keyword evidence="2" id="KW-0812">Transmembrane</keyword>
<reference evidence="3" key="1">
    <citation type="submission" date="2021-02" db="EMBL/GenBank/DDBJ databases">
        <authorList>
            <person name="Han P."/>
        </authorList>
    </citation>
    <scope>NUCLEOTIDE SEQUENCE</scope>
    <source>
        <strain evidence="3">Candidatus Nitrosotenuis uzonensis 5A</strain>
    </source>
</reference>
<evidence type="ECO:0000256" key="2">
    <source>
        <dbReference type="SAM" id="Phobius"/>
    </source>
</evidence>
<feature type="transmembrane region" description="Helical" evidence="2">
    <location>
        <begin position="295"/>
        <end position="314"/>
    </location>
</feature>
<keyword evidence="2" id="KW-1133">Transmembrane helix</keyword>
<protein>
    <recommendedName>
        <fullName evidence="5">PEFG-CTERM sorting domain-containing protein</fullName>
    </recommendedName>
</protein>
<sequence length="325" mass="35141">MYVDSKYFLLATLFISASLMSFNSAYAHKSVIVGDYKIEIGWDKEPPVVGVDNSITVMISHASDEEKMSSEMNQGDMEHSDHDKESDHMTHDESDHAVHDEESMHEEGISGLASAIDMSVTLNNKKTTLAMTEDEHITGLYHGKFVPSEPGYPTVSFFAEIDGTPVETTLHPEKVEDGALIKAVSSDGTVNVDVIATAPAQDQQMLLGIDFTDSQGNQIEHVNYALTVTQAGTNVLSHTEGHAHTGTASHSTNPLLSNAPVDVQVTILGIGLPDNKAEWTGPKDDMIPIHVTPEFGPIVMVVMGIALLSLVGLARKSKILPNLNR</sequence>
<name>A0A812EXV7_9ARCH</name>
<accession>A0A812EXV7</accession>
<comment type="caution">
    <text evidence="3">The sequence shown here is derived from an EMBL/GenBank/DDBJ whole genome shotgun (WGS) entry which is preliminary data.</text>
</comment>
<dbReference type="EMBL" id="CAJNAQ010000005">
    <property type="protein sequence ID" value="CAE6500787.1"/>
    <property type="molecule type" value="Genomic_DNA"/>
</dbReference>
<proteinExistence type="predicted"/>
<organism evidence="3 4">
    <name type="scientific">Candidatus Nitrosotenuis uzonensis</name>
    <dbReference type="NCBI Taxonomy" id="1407055"/>
    <lineage>
        <taxon>Archaea</taxon>
        <taxon>Nitrososphaerota</taxon>
        <taxon>Candidatus Nitrosotenuis</taxon>
    </lineage>
</organism>
<feature type="region of interest" description="Disordered" evidence="1">
    <location>
        <begin position="65"/>
        <end position="94"/>
    </location>
</feature>
<dbReference type="AlphaFoldDB" id="A0A812EXV7"/>
<evidence type="ECO:0000313" key="3">
    <source>
        <dbReference type="EMBL" id="CAE6500787.1"/>
    </source>
</evidence>
<feature type="compositionally biased region" description="Basic and acidic residues" evidence="1">
    <location>
        <begin position="76"/>
        <end position="94"/>
    </location>
</feature>